<accession>A0AAN7K241</accession>
<evidence type="ECO:0000256" key="1">
    <source>
        <dbReference type="SAM" id="Phobius"/>
    </source>
</evidence>
<gene>
    <name evidence="2" type="ORF">SAY87_019305</name>
</gene>
<keyword evidence="1" id="KW-1133">Transmembrane helix</keyword>
<keyword evidence="3" id="KW-1185">Reference proteome</keyword>
<keyword evidence="1" id="KW-0812">Transmembrane</keyword>
<reference evidence="2 3" key="1">
    <citation type="journal article" date="2023" name="Hortic Res">
        <title>Pangenome of water caltrop reveals structural variations and asymmetric subgenome divergence after allopolyploidization.</title>
        <authorList>
            <person name="Zhang X."/>
            <person name="Chen Y."/>
            <person name="Wang L."/>
            <person name="Yuan Y."/>
            <person name="Fang M."/>
            <person name="Shi L."/>
            <person name="Lu R."/>
            <person name="Comes H.P."/>
            <person name="Ma Y."/>
            <person name="Chen Y."/>
            <person name="Huang G."/>
            <person name="Zhou Y."/>
            <person name="Zheng Z."/>
            <person name="Qiu Y."/>
        </authorList>
    </citation>
    <scope>NUCLEOTIDE SEQUENCE [LARGE SCALE GENOMIC DNA]</scope>
    <source>
        <tissue evidence="2">Roots</tissue>
    </source>
</reference>
<dbReference type="AlphaFoldDB" id="A0AAN7K241"/>
<name>A0AAN7K241_9MYRT</name>
<evidence type="ECO:0000313" key="2">
    <source>
        <dbReference type="EMBL" id="KAK4758004.1"/>
    </source>
</evidence>
<dbReference type="Proteomes" id="UP001345219">
    <property type="component" value="Chromosome 15"/>
</dbReference>
<dbReference type="EMBL" id="JAXIOK010000012">
    <property type="protein sequence ID" value="KAK4758004.1"/>
    <property type="molecule type" value="Genomic_DNA"/>
</dbReference>
<sequence length="75" mass="8547">MAASPSFCGRYHQDLLAFLYAVSLDGAIALYITFRQKRPWNRLVVNVVMCGIRVKFKLPWLLEHLLSIAVTLIPT</sequence>
<organism evidence="2 3">
    <name type="scientific">Trapa incisa</name>
    <dbReference type="NCBI Taxonomy" id="236973"/>
    <lineage>
        <taxon>Eukaryota</taxon>
        <taxon>Viridiplantae</taxon>
        <taxon>Streptophyta</taxon>
        <taxon>Embryophyta</taxon>
        <taxon>Tracheophyta</taxon>
        <taxon>Spermatophyta</taxon>
        <taxon>Magnoliopsida</taxon>
        <taxon>eudicotyledons</taxon>
        <taxon>Gunneridae</taxon>
        <taxon>Pentapetalae</taxon>
        <taxon>rosids</taxon>
        <taxon>malvids</taxon>
        <taxon>Myrtales</taxon>
        <taxon>Lythraceae</taxon>
        <taxon>Trapa</taxon>
    </lineage>
</organism>
<feature type="transmembrane region" description="Helical" evidence="1">
    <location>
        <begin position="15"/>
        <end position="34"/>
    </location>
</feature>
<evidence type="ECO:0000313" key="3">
    <source>
        <dbReference type="Proteomes" id="UP001345219"/>
    </source>
</evidence>
<proteinExistence type="predicted"/>
<comment type="caution">
    <text evidence="2">The sequence shown here is derived from an EMBL/GenBank/DDBJ whole genome shotgun (WGS) entry which is preliminary data.</text>
</comment>
<protein>
    <submittedName>
        <fullName evidence="2">Uncharacterized protein</fullName>
    </submittedName>
</protein>
<keyword evidence="1" id="KW-0472">Membrane</keyword>